<evidence type="ECO:0000256" key="2">
    <source>
        <dbReference type="ARBA" id="ARBA00023043"/>
    </source>
</evidence>
<dbReference type="SUPFAM" id="SSF48403">
    <property type="entry name" value="Ankyrin repeat"/>
    <property type="match status" value="1"/>
</dbReference>
<dbReference type="PANTHER" id="PTHR24188:SF29">
    <property type="entry name" value="GH09064P"/>
    <property type="match status" value="1"/>
</dbReference>
<dbReference type="Gene3D" id="1.10.533.10">
    <property type="entry name" value="Death Domain, Fas"/>
    <property type="match status" value="1"/>
</dbReference>
<evidence type="ECO:0000256" key="1">
    <source>
        <dbReference type="ARBA" id="ARBA00022737"/>
    </source>
</evidence>
<dbReference type="AlphaFoldDB" id="A0AAN0IPN7"/>
<keyword evidence="6" id="KW-1185">Reference proteome</keyword>
<dbReference type="Proteomes" id="UP000007879">
    <property type="component" value="Unassembled WGS sequence"/>
</dbReference>
<dbReference type="PROSITE" id="PS50297">
    <property type="entry name" value="ANK_REP_REGION"/>
    <property type="match status" value="2"/>
</dbReference>
<dbReference type="PROSITE" id="PS50088">
    <property type="entry name" value="ANK_REPEAT"/>
    <property type="match status" value="2"/>
</dbReference>
<protein>
    <submittedName>
        <fullName evidence="5">Uncharacterized protein</fullName>
    </submittedName>
</protein>
<dbReference type="Pfam" id="PF12796">
    <property type="entry name" value="Ank_2"/>
    <property type="match status" value="1"/>
</dbReference>
<dbReference type="PANTHER" id="PTHR24188">
    <property type="entry name" value="ANKYRIN REPEAT PROTEIN"/>
    <property type="match status" value="1"/>
</dbReference>
<dbReference type="RefSeq" id="XP_011405951.1">
    <property type="nucleotide sequence ID" value="XM_011407649.1"/>
</dbReference>
<feature type="repeat" description="ANK" evidence="3">
    <location>
        <begin position="184"/>
        <end position="216"/>
    </location>
</feature>
<organism evidence="5 6">
    <name type="scientific">Amphimedon queenslandica</name>
    <name type="common">Sponge</name>
    <dbReference type="NCBI Taxonomy" id="400682"/>
    <lineage>
        <taxon>Eukaryota</taxon>
        <taxon>Metazoa</taxon>
        <taxon>Porifera</taxon>
        <taxon>Demospongiae</taxon>
        <taxon>Heteroscleromorpha</taxon>
        <taxon>Haplosclerida</taxon>
        <taxon>Niphatidae</taxon>
        <taxon>Amphimedon</taxon>
    </lineage>
</organism>
<reference evidence="6" key="1">
    <citation type="journal article" date="2010" name="Nature">
        <title>The Amphimedon queenslandica genome and the evolution of animal complexity.</title>
        <authorList>
            <person name="Srivastava M."/>
            <person name="Simakov O."/>
            <person name="Chapman J."/>
            <person name="Fahey B."/>
            <person name="Gauthier M.E."/>
            <person name="Mitros T."/>
            <person name="Richards G.S."/>
            <person name="Conaco C."/>
            <person name="Dacre M."/>
            <person name="Hellsten U."/>
            <person name="Larroux C."/>
            <person name="Putnam N.H."/>
            <person name="Stanke M."/>
            <person name="Adamska M."/>
            <person name="Darling A."/>
            <person name="Degnan S.M."/>
            <person name="Oakley T.H."/>
            <person name="Plachetzki D.C."/>
            <person name="Zhai Y."/>
            <person name="Adamski M."/>
            <person name="Calcino A."/>
            <person name="Cummins S.F."/>
            <person name="Goodstein D.M."/>
            <person name="Harris C."/>
            <person name="Jackson D.J."/>
            <person name="Leys S.P."/>
            <person name="Shu S."/>
            <person name="Woodcroft B.J."/>
            <person name="Vervoort M."/>
            <person name="Kosik K.S."/>
            <person name="Manning G."/>
            <person name="Degnan B.M."/>
            <person name="Rokhsar D.S."/>
        </authorList>
    </citation>
    <scope>NUCLEOTIDE SEQUENCE [LARGE SCALE GENOMIC DNA]</scope>
</reference>
<dbReference type="InterPro" id="IPR036770">
    <property type="entry name" value="Ankyrin_rpt-contain_sf"/>
</dbReference>
<dbReference type="InterPro" id="IPR011029">
    <property type="entry name" value="DEATH-like_dom_sf"/>
</dbReference>
<proteinExistence type="predicted"/>
<accession>A0AAN0IPN7</accession>
<name>A0AAN0IPN7_AMPQE</name>
<dbReference type="GeneID" id="105313877"/>
<feature type="repeat" description="ANK" evidence="3">
    <location>
        <begin position="217"/>
        <end position="241"/>
    </location>
</feature>
<dbReference type="SMART" id="SM00248">
    <property type="entry name" value="ANK"/>
    <property type="match status" value="2"/>
</dbReference>
<evidence type="ECO:0000256" key="3">
    <source>
        <dbReference type="PROSITE-ProRule" id="PRU00023"/>
    </source>
</evidence>
<evidence type="ECO:0000313" key="5">
    <source>
        <dbReference type="EnsemblMetazoa" id="XP_011405951.1"/>
    </source>
</evidence>
<reference evidence="5" key="2">
    <citation type="submission" date="2024-06" db="UniProtKB">
        <authorList>
            <consortium name="EnsemblMetazoa"/>
        </authorList>
    </citation>
    <scope>IDENTIFICATION</scope>
</reference>
<dbReference type="InterPro" id="IPR002110">
    <property type="entry name" value="Ankyrin_rpt"/>
</dbReference>
<dbReference type="Gene3D" id="1.25.40.20">
    <property type="entry name" value="Ankyrin repeat-containing domain"/>
    <property type="match status" value="1"/>
</dbReference>
<sequence length="359" mass="41572">MNFEIDDLKFHLKAMNSPDYQPLVKSKKMIQELQEKITLLNMELIVKREHKEQMLKEIYETSKEIEDKVQPSQEVTPKSKGDDLQHEAQLASKTNEKLLLEEEMGKNYETQLLNSFKDGYYDDAIHLLPYIKNHKQLRLQFTIRAGSYQVEANLLHMASWNGWLGIIKDLILKYDYDLQEGDSNGNTCLHYAAMGNRVDVMKYLINEHFQFVAINKDGWTPLHTAAFYGHSEAVEYLLSTGNFDPLHKNNEGKAPLQLAYKTGTNTLPIFKSFGNIKTSHPVDSYVNELTPMNEFKTPLTPIKLDIKDLDIAIEELTILDHLPYHMWYELGLQLGLYQPRLEDINEDNNGNSKECFIQL</sequence>
<feature type="compositionally biased region" description="Basic and acidic residues" evidence="4">
    <location>
        <begin position="77"/>
        <end position="86"/>
    </location>
</feature>
<dbReference type="KEGG" id="aqu:105313877"/>
<evidence type="ECO:0000313" key="6">
    <source>
        <dbReference type="Proteomes" id="UP000007879"/>
    </source>
</evidence>
<feature type="region of interest" description="Disordered" evidence="4">
    <location>
        <begin position="66"/>
        <end position="86"/>
    </location>
</feature>
<keyword evidence="2 3" id="KW-0040">ANK repeat</keyword>
<keyword evidence="1" id="KW-0677">Repeat</keyword>
<evidence type="ECO:0000256" key="4">
    <source>
        <dbReference type="SAM" id="MobiDB-lite"/>
    </source>
</evidence>
<dbReference type="EnsemblMetazoa" id="XM_011407649.1">
    <property type="protein sequence ID" value="XP_011405951.1"/>
    <property type="gene ID" value="LOC105313877"/>
</dbReference>